<gene>
    <name evidence="1" type="ORF">K470DRAFT_110659</name>
</gene>
<evidence type="ECO:0000313" key="2">
    <source>
        <dbReference type="Proteomes" id="UP000799421"/>
    </source>
</evidence>
<dbReference type="AlphaFoldDB" id="A0A6A7BVM7"/>
<name>A0A6A7BVM7_9PEZI</name>
<sequence length="205" mass="23343">MADNWRLDNLEHVMSTLRTAAGTRALTMPSQQPSMHMPQVVAAAATGTPDPEYRCIKCWHKNKNRECSSNAPSWRQPISRAEKAKQLRRSNQCVVMLPWQYRAIPRAMRMFTSINVEAFLLDIRSSYHFIKHKTPFTSLERVNPLVRFSQAVTKSKAGEIGKATVGIGNTTFHVPKAAYSPNSPCNILSAERLWRKNKVWAHRLL</sequence>
<dbReference type="Proteomes" id="UP000799421">
    <property type="component" value="Unassembled WGS sequence"/>
</dbReference>
<organism evidence="1 2">
    <name type="scientific">Piedraia hortae CBS 480.64</name>
    <dbReference type="NCBI Taxonomy" id="1314780"/>
    <lineage>
        <taxon>Eukaryota</taxon>
        <taxon>Fungi</taxon>
        <taxon>Dikarya</taxon>
        <taxon>Ascomycota</taxon>
        <taxon>Pezizomycotina</taxon>
        <taxon>Dothideomycetes</taxon>
        <taxon>Dothideomycetidae</taxon>
        <taxon>Capnodiales</taxon>
        <taxon>Piedraiaceae</taxon>
        <taxon>Piedraia</taxon>
    </lineage>
</organism>
<accession>A0A6A7BVM7</accession>
<evidence type="ECO:0000313" key="1">
    <source>
        <dbReference type="EMBL" id="KAF2859027.1"/>
    </source>
</evidence>
<dbReference type="OrthoDB" id="10605534at2759"/>
<keyword evidence="2" id="KW-1185">Reference proteome</keyword>
<dbReference type="EMBL" id="MU005998">
    <property type="protein sequence ID" value="KAF2859027.1"/>
    <property type="molecule type" value="Genomic_DNA"/>
</dbReference>
<proteinExistence type="predicted"/>
<reference evidence="1" key="1">
    <citation type="journal article" date="2020" name="Stud. Mycol.">
        <title>101 Dothideomycetes genomes: a test case for predicting lifestyles and emergence of pathogens.</title>
        <authorList>
            <person name="Haridas S."/>
            <person name="Albert R."/>
            <person name="Binder M."/>
            <person name="Bloem J."/>
            <person name="Labutti K."/>
            <person name="Salamov A."/>
            <person name="Andreopoulos B."/>
            <person name="Baker S."/>
            <person name="Barry K."/>
            <person name="Bills G."/>
            <person name="Bluhm B."/>
            <person name="Cannon C."/>
            <person name="Castanera R."/>
            <person name="Culley D."/>
            <person name="Daum C."/>
            <person name="Ezra D."/>
            <person name="Gonzalez J."/>
            <person name="Henrissat B."/>
            <person name="Kuo A."/>
            <person name="Liang C."/>
            <person name="Lipzen A."/>
            <person name="Lutzoni F."/>
            <person name="Magnuson J."/>
            <person name="Mondo S."/>
            <person name="Nolan M."/>
            <person name="Ohm R."/>
            <person name="Pangilinan J."/>
            <person name="Park H.-J."/>
            <person name="Ramirez L."/>
            <person name="Alfaro M."/>
            <person name="Sun H."/>
            <person name="Tritt A."/>
            <person name="Yoshinaga Y."/>
            <person name="Zwiers L.-H."/>
            <person name="Turgeon B."/>
            <person name="Goodwin S."/>
            <person name="Spatafora J."/>
            <person name="Crous P."/>
            <person name="Grigoriev I."/>
        </authorList>
    </citation>
    <scope>NUCLEOTIDE SEQUENCE</scope>
    <source>
        <strain evidence="1">CBS 480.64</strain>
    </source>
</reference>
<protein>
    <submittedName>
        <fullName evidence="1">Uncharacterized protein</fullName>
    </submittedName>
</protein>